<name>A0A9X2JFS8_9BACT</name>
<dbReference type="EMBL" id="JAMXLR010000006">
    <property type="protein sequence ID" value="MCO6042718.1"/>
    <property type="molecule type" value="Genomic_DNA"/>
</dbReference>
<accession>A0A9X2JFS8</accession>
<dbReference type="AlphaFoldDB" id="A0A9X2JFS8"/>
<protein>
    <submittedName>
        <fullName evidence="2">Uncharacterized protein</fullName>
    </submittedName>
</protein>
<feature type="signal peptide" evidence="1">
    <location>
        <begin position="1"/>
        <end position="26"/>
    </location>
</feature>
<gene>
    <name evidence="2" type="ORF">NG895_02250</name>
</gene>
<dbReference type="Proteomes" id="UP001155241">
    <property type="component" value="Unassembled WGS sequence"/>
</dbReference>
<comment type="caution">
    <text evidence="2">The sequence shown here is derived from an EMBL/GenBank/DDBJ whole genome shotgun (WGS) entry which is preliminary data.</text>
</comment>
<reference evidence="2" key="1">
    <citation type="submission" date="2022-06" db="EMBL/GenBank/DDBJ databases">
        <title>Aeoliella straminimaris, a novel planctomycete from sediments.</title>
        <authorList>
            <person name="Vitorino I.R."/>
            <person name="Lage O.M."/>
        </authorList>
    </citation>
    <scope>NUCLEOTIDE SEQUENCE</scope>
    <source>
        <strain evidence="2">ICT_H6.2</strain>
    </source>
</reference>
<evidence type="ECO:0000313" key="2">
    <source>
        <dbReference type="EMBL" id="MCO6042718.1"/>
    </source>
</evidence>
<keyword evidence="3" id="KW-1185">Reference proteome</keyword>
<keyword evidence="1" id="KW-0732">Signal</keyword>
<dbReference type="PROSITE" id="PS51257">
    <property type="entry name" value="PROKAR_LIPOPROTEIN"/>
    <property type="match status" value="1"/>
</dbReference>
<feature type="chain" id="PRO_5040996182" evidence="1">
    <location>
        <begin position="27"/>
        <end position="177"/>
    </location>
</feature>
<evidence type="ECO:0000256" key="1">
    <source>
        <dbReference type="SAM" id="SignalP"/>
    </source>
</evidence>
<proteinExistence type="predicted"/>
<dbReference type="RefSeq" id="WP_252850813.1">
    <property type="nucleotide sequence ID" value="NZ_JAMXLR010000006.1"/>
</dbReference>
<sequence length="177" mass="18239">MNRYYLSLLALVPALAGLSGCGSAPATESHASTAATNVDAAQFLLKEEPDGAVGVIAGRESAVDGAPLVLVGRIGGAANPWIDGRAAFTLLDASMSVVANGQDSGETELCLDDCCALDRQNCTTLVKVVDGQGKLVPVDSRELLGLKESDMVVVKGTAQKDKTGNFVMLASGIFVRK</sequence>
<evidence type="ECO:0000313" key="3">
    <source>
        <dbReference type="Proteomes" id="UP001155241"/>
    </source>
</evidence>
<organism evidence="2 3">
    <name type="scientific">Aeoliella straminimaris</name>
    <dbReference type="NCBI Taxonomy" id="2954799"/>
    <lineage>
        <taxon>Bacteria</taxon>
        <taxon>Pseudomonadati</taxon>
        <taxon>Planctomycetota</taxon>
        <taxon>Planctomycetia</taxon>
        <taxon>Pirellulales</taxon>
        <taxon>Lacipirellulaceae</taxon>
        <taxon>Aeoliella</taxon>
    </lineage>
</organism>